<dbReference type="AlphaFoldDB" id="A0A3B9QUQ4"/>
<evidence type="ECO:0000313" key="2">
    <source>
        <dbReference type="EMBL" id="HAF72467.1"/>
    </source>
</evidence>
<sequence>MCKEKNGKSFTLPVSELISVNIHAGFPYVVLLHLEGVVPPPYDLENDFYALEVKKRDAPAVLAQLVGAMARHRGDPVPTGWRPEPQNEAAMETVRKTGCAIASTRGGLAGVEAPVA</sequence>
<comment type="caution">
    <text evidence="2">The sequence shown here is derived from an EMBL/GenBank/DDBJ whole genome shotgun (WGS) entry which is preliminary data.</text>
</comment>
<protein>
    <submittedName>
        <fullName evidence="2">Uncharacterized protein</fullName>
    </submittedName>
</protein>
<gene>
    <name evidence="2" type="ORF">DCL06_05820</name>
</gene>
<reference evidence="2 3" key="1">
    <citation type="journal article" date="2018" name="Nat. Biotechnol.">
        <title>A standardized bacterial taxonomy based on genome phylogeny substantially revises the tree of life.</title>
        <authorList>
            <person name="Parks D.H."/>
            <person name="Chuvochina M."/>
            <person name="Waite D.W."/>
            <person name="Rinke C."/>
            <person name="Skarshewski A."/>
            <person name="Chaumeil P.A."/>
            <person name="Hugenholtz P."/>
        </authorList>
    </citation>
    <scope>NUCLEOTIDE SEQUENCE [LARGE SCALE GENOMIC DNA]</scope>
    <source>
        <strain evidence="2">UBA9851</strain>
    </source>
</reference>
<dbReference type="EMBL" id="DMDD01000134">
    <property type="protein sequence ID" value="HAF72467.1"/>
    <property type="molecule type" value="Genomic_DNA"/>
</dbReference>
<dbReference type="Proteomes" id="UP000260925">
    <property type="component" value="Unassembled WGS sequence"/>
</dbReference>
<evidence type="ECO:0000313" key="3">
    <source>
        <dbReference type="Proteomes" id="UP000260925"/>
    </source>
</evidence>
<name>A0A3B9QUQ4_9CORY</name>
<proteinExistence type="predicted"/>
<evidence type="ECO:0000256" key="1">
    <source>
        <dbReference type="SAM" id="MobiDB-lite"/>
    </source>
</evidence>
<organism evidence="2 3">
    <name type="scientific">Corynebacterium variabile</name>
    <dbReference type="NCBI Taxonomy" id="1727"/>
    <lineage>
        <taxon>Bacteria</taxon>
        <taxon>Bacillati</taxon>
        <taxon>Actinomycetota</taxon>
        <taxon>Actinomycetes</taxon>
        <taxon>Mycobacteriales</taxon>
        <taxon>Corynebacteriaceae</taxon>
        <taxon>Corynebacterium</taxon>
    </lineage>
</organism>
<accession>A0A3B9QUQ4</accession>
<feature type="region of interest" description="Disordered" evidence="1">
    <location>
        <begin position="73"/>
        <end position="93"/>
    </location>
</feature>